<sequence length="127" mass="12947">MFKSIALFALLNAALVSSVALVPKSITAEVPDIVNSPDAINVILTCTQTNLTTCRQFTSTILPTGCGILSSTGQANVQSVSTAPGIQCTLFTGTACNGTSQLVNGTINDLAVVGFSNTANSFNCASN</sequence>
<evidence type="ECO:0000313" key="2">
    <source>
        <dbReference type="EMBL" id="KAF9055549.1"/>
    </source>
</evidence>
<gene>
    <name evidence="2" type="ORF">BDP27DRAFT_1433659</name>
</gene>
<evidence type="ECO:0000256" key="1">
    <source>
        <dbReference type="SAM" id="SignalP"/>
    </source>
</evidence>
<protein>
    <submittedName>
        <fullName evidence="2">Uncharacterized protein</fullName>
    </submittedName>
</protein>
<dbReference type="EMBL" id="JADNRY010000439">
    <property type="protein sequence ID" value="KAF9055549.1"/>
    <property type="molecule type" value="Genomic_DNA"/>
</dbReference>
<proteinExistence type="predicted"/>
<reference evidence="2" key="1">
    <citation type="submission" date="2020-11" db="EMBL/GenBank/DDBJ databases">
        <authorList>
            <consortium name="DOE Joint Genome Institute"/>
            <person name="Ahrendt S."/>
            <person name="Riley R."/>
            <person name="Andreopoulos W."/>
            <person name="Labutti K."/>
            <person name="Pangilinan J."/>
            <person name="Ruiz-Duenas F.J."/>
            <person name="Barrasa J.M."/>
            <person name="Sanchez-Garcia M."/>
            <person name="Camarero S."/>
            <person name="Miyauchi S."/>
            <person name="Serrano A."/>
            <person name="Linde D."/>
            <person name="Babiker R."/>
            <person name="Drula E."/>
            <person name="Ayuso-Fernandez I."/>
            <person name="Pacheco R."/>
            <person name="Padilla G."/>
            <person name="Ferreira P."/>
            <person name="Barriuso J."/>
            <person name="Kellner H."/>
            <person name="Castanera R."/>
            <person name="Alfaro M."/>
            <person name="Ramirez L."/>
            <person name="Pisabarro A.G."/>
            <person name="Kuo A."/>
            <person name="Tritt A."/>
            <person name="Lipzen A."/>
            <person name="He G."/>
            <person name="Yan M."/>
            <person name="Ng V."/>
            <person name="Cullen D."/>
            <person name="Martin F."/>
            <person name="Rosso M.-N."/>
            <person name="Henrissat B."/>
            <person name="Hibbett D."/>
            <person name="Martinez A.T."/>
            <person name="Grigoriev I.V."/>
        </authorList>
    </citation>
    <scope>NUCLEOTIDE SEQUENCE</scope>
    <source>
        <strain evidence="2">AH 40177</strain>
    </source>
</reference>
<organism evidence="2 3">
    <name type="scientific">Rhodocollybia butyracea</name>
    <dbReference type="NCBI Taxonomy" id="206335"/>
    <lineage>
        <taxon>Eukaryota</taxon>
        <taxon>Fungi</taxon>
        <taxon>Dikarya</taxon>
        <taxon>Basidiomycota</taxon>
        <taxon>Agaricomycotina</taxon>
        <taxon>Agaricomycetes</taxon>
        <taxon>Agaricomycetidae</taxon>
        <taxon>Agaricales</taxon>
        <taxon>Marasmiineae</taxon>
        <taxon>Omphalotaceae</taxon>
        <taxon>Rhodocollybia</taxon>
    </lineage>
</organism>
<dbReference type="OrthoDB" id="2826615at2759"/>
<feature type="chain" id="PRO_5040351203" evidence="1">
    <location>
        <begin position="22"/>
        <end position="127"/>
    </location>
</feature>
<feature type="signal peptide" evidence="1">
    <location>
        <begin position="1"/>
        <end position="21"/>
    </location>
</feature>
<keyword evidence="1" id="KW-0732">Signal</keyword>
<dbReference type="Proteomes" id="UP000772434">
    <property type="component" value="Unassembled WGS sequence"/>
</dbReference>
<accession>A0A9P5P927</accession>
<keyword evidence="3" id="KW-1185">Reference proteome</keyword>
<dbReference type="AlphaFoldDB" id="A0A9P5P927"/>
<comment type="caution">
    <text evidence="2">The sequence shown here is derived from an EMBL/GenBank/DDBJ whole genome shotgun (WGS) entry which is preliminary data.</text>
</comment>
<evidence type="ECO:0000313" key="3">
    <source>
        <dbReference type="Proteomes" id="UP000772434"/>
    </source>
</evidence>
<name>A0A9P5P927_9AGAR</name>